<dbReference type="Proteomes" id="UP000784880">
    <property type="component" value="Unassembled WGS sequence"/>
</dbReference>
<gene>
    <name evidence="2" type="ORF">KS419_10390</name>
</gene>
<dbReference type="InterPro" id="IPR002931">
    <property type="entry name" value="Transglutaminase-like"/>
</dbReference>
<dbReference type="SMART" id="SM00460">
    <property type="entry name" value="TGc"/>
    <property type="match status" value="1"/>
</dbReference>
<accession>A0ABS6JG07</accession>
<evidence type="ECO:0000259" key="1">
    <source>
        <dbReference type="SMART" id="SM00460"/>
    </source>
</evidence>
<feature type="domain" description="Transglutaminase-like" evidence="1">
    <location>
        <begin position="171"/>
        <end position="238"/>
    </location>
</feature>
<evidence type="ECO:0000313" key="3">
    <source>
        <dbReference type="Proteomes" id="UP000784880"/>
    </source>
</evidence>
<proteinExistence type="predicted"/>
<dbReference type="PANTHER" id="PTHR33490:SF6">
    <property type="entry name" value="SLL1049 PROTEIN"/>
    <property type="match status" value="1"/>
</dbReference>
<evidence type="ECO:0000313" key="2">
    <source>
        <dbReference type="EMBL" id="MBU9712149.1"/>
    </source>
</evidence>
<dbReference type="PANTHER" id="PTHR33490">
    <property type="entry name" value="BLR5614 PROTEIN-RELATED"/>
    <property type="match status" value="1"/>
</dbReference>
<dbReference type="Pfam" id="PF01841">
    <property type="entry name" value="Transglut_core"/>
    <property type="match status" value="1"/>
</dbReference>
<dbReference type="InterPro" id="IPR013589">
    <property type="entry name" value="Bac_transglu_N"/>
</dbReference>
<organism evidence="2 3">
    <name type="scientific">Evansella tamaricis</name>
    <dbReference type="NCBI Taxonomy" id="2069301"/>
    <lineage>
        <taxon>Bacteria</taxon>
        <taxon>Bacillati</taxon>
        <taxon>Bacillota</taxon>
        <taxon>Bacilli</taxon>
        <taxon>Bacillales</taxon>
        <taxon>Bacillaceae</taxon>
        <taxon>Evansella</taxon>
    </lineage>
</organism>
<protein>
    <submittedName>
        <fullName evidence="2">Transglutaminase family protein</fullName>
    </submittedName>
</protein>
<dbReference type="Pfam" id="PF08379">
    <property type="entry name" value="Bact_transglu_N"/>
    <property type="match status" value="1"/>
</dbReference>
<dbReference type="RefSeq" id="WP_217066336.1">
    <property type="nucleotide sequence ID" value="NZ_JAHQCS010000094.1"/>
</dbReference>
<keyword evidence="3" id="KW-1185">Reference proteome</keyword>
<name>A0ABS6JG07_9BACI</name>
<reference evidence="2 3" key="1">
    <citation type="submission" date="2021-06" db="EMBL/GenBank/DDBJ databases">
        <title>Bacillus sp. RD4P76, an endophyte from a halophyte.</title>
        <authorList>
            <person name="Sun J.-Q."/>
        </authorList>
    </citation>
    <scope>NUCLEOTIDE SEQUENCE [LARGE SCALE GENOMIC DNA]</scope>
    <source>
        <strain evidence="2 3">CGMCC 1.15917</strain>
    </source>
</reference>
<sequence>MKFQIEHTSSFFYETPVEQSMNTVRLKPRTDECQRLISYRAEINPSSLTKQHIDIWGNHVEEFYIPDQHERLEVKTTSIVSIQRSPFIHQIIYSPEMDEIFTSTLFHDHYLSYLNVTPYTYLSPNHIQEVIDCVGDMTNPILFALNVMKYLHDTFTYKSGSTNVDTVAQESFELKTGVCQDITHIMLGVLRAKKIPCRYVSGYLYVGENSALIGDTATHAWVEVMLPGIGWVGLDPTNNVEALENHIRVGTGRDYADVSPLQGVYRGGKHLLDVSVSVTLL</sequence>
<comment type="caution">
    <text evidence="2">The sequence shown here is derived from an EMBL/GenBank/DDBJ whole genome shotgun (WGS) entry which is preliminary data.</text>
</comment>
<dbReference type="EMBL" id="JAHQCS010000094">
    <property type="protein sequence ID" value="MBU9712149.1"/>
    <property type="molecule type" value="Genomic_DNA"/>
</dbReference>